<reference evidence="3 4" key="1">
    <citation type="journal article" date="2024" name="Int. J. Syst. Evol. Microbiol.">
        <title>Paenibacillus hexagrammi sp. nov., a novel bacterium isolated from the gut content of Hexagrammos agrammus.</title>
        <authorList>
            <person name="Jung H.K."/>
            <person name="Kim D.G."/>
            <person name="Zin H."/>
            <person name="Park J."/>
            <person name="Jung H."/>
            <person name="Kim Y.O."/>
            <person name="Kong H.J."/>
            <person name="Kim J.W."/>
            <person name="Kim Y.S."/>
        </authorList>
    </citation>
    <scope>NUCLEOTIDE SEQUENCE [LARGE SCALE GENOMIC DNA]</scope>
    <source>
        <strain evidence="3 4">YPD9-1</strain>
    </source>
</reference>
<proteinExistence type="predicted"/>
<feature type="chain" id="PRO_5046879206" evidence="1">
    <location>
        <begin position="20"/>
        <end position="125"/>
    </location>
</feature>
<dbReference type="Gene3D" id="2.60.40.420">
    <property type="entry name" value="Cupredoxins - blue copper proteins"/>
    <property type="match status" value="1"/>
</dbReference>
<gene>
    <name evidence="3" type="ORF">L0M14_04515</name>
</gene>
<dbReference type="InterPro" id="IPR008972">
    <property type="entry name" value="Cupredoxin"/>
</dbReference>
<evidence type="ECO:0000256" key="1">
    <source>
        <dbReference type="SAM" id="SignalP"/>
    </source>
</evidence>
<evidence type="ECO:0000313" key="4">
    <source>
        <dbReference type="Proteomes" id="UP001649230"/>
    </source>
</evidence>
<organism evidence="3 4">
    <name type="scientific">Paenibacillus hexagrammi</name>
    <dbReference type="NCBI Taxonomy" id="2908839"/>
    <lineage>
        <taxon>Bacteria</taxon>
        <taxon>Bacillati</taxon>
        <taxon>Bacillota</taxon>
        <taxon>Bacilli</taxon>
        <taxon>Bacillales</taxon>
        <taxon>Paenibacillaceae</taxon>
        <taxon>Paenibacillus</taxon>
    </lineage>
</organism>
<dbReference type="SUPFAM" id="SSF49503">
    <property type="entry name" value="Cupredoxins"/>
    <property type="match status" value="1"/>
</dbReference>
<accession>A0ABY3SK82</accession>
<keyword evidence="1" id="KW-0732">Signal</keyword>
<evidence type="ECO:0000259" key="2">
    <source>
        <dbReference type="Pfam" id="PF13473"/>
    </source>
</evidence>
<dbReference type="PROSITE" id="PS51257">
    <property type="entry name" value="PROKAR_LIPOPROTEIN"/>
    <property type="match status" value="1"/>
</dbReference>
<dbReference type="InterPro" id="IPR028096">
    <property type="entry name" value="EfeO_Cupredoxin"/>
</dbReference>
<feature type="signal peptide" evidence="1">
    <location>
        <begin position="1"/>
        <end position="19"/>
    </location>
</feature>
<dbReference type="Pfam" id="PF13473">
    <property type="entry name" value="Cupredoxin_1"/>
    <property type="match status" value="1"/>
</dbReference>
<dbReference type="Proteomes" id="UP001649230">
    <property type="component" value="Chromosome"/>
</dbReference>
<protein>
    <submittedName>
        <fullName evidence="3">Cupredoxin domain-containing protein</fullName>
    </submittedName>
</protein>
<name>A0ABY3SK82_9BACL</name>
<dbReference type="RefSeq" id="WP_235121036.1">
    <property type="nucleotide sequence ID" value="NZ_CP090978.1"/>
</dbReference>
<dbReference type="EMBL" id="CP090978">
    <property type="protein sequence ID" value="UJF34462.1"/>
    <property type="molecule type" value="Genomic_DNA"/>
</dbReference>
<sequence>MKKLLALLMGVSLILAMTACGSKTDKSADAANEAPPANAQQVTLKATNFQYDQAEYHVKKGEPVTITLDNEQGVHGAAIKDFNVNLDNSKKTMTFTPDKAGSFPIVCSVMCGSGHANMKATLVVE</sequence>
<feature type="domain" description="EfeO-type cupredoxin-like" evidence="2">
    <location>
        <begin position="26"/>
        <end position="124"/>
    </location>
</feature>
<keyword evidence="4" id="KW-1185">Reference proteome</keyword>
<evidence type="ECO:0000313" key="3">
    <source>
        <dbReference type="EMBL" id="UJF34462.1"/>
    </source>
</evidence>